<dbReference type="InterPro" id="IPR003180">
    <property type="entry name" value="MPG"/>
</dbReference>
<reference evidence="6 7" key="1">
    <citation type="submission" date="2014-10" db="EMBL/GenBank/DDBJ databases">
        <title>Genome sequence of Clostridium aceticum DSM 1496.</title>
        <authorList>
            <person name="Poehlein A."/>
            <person name="Schiel-Bengelsdorf B."/>
            <person name="Gottschalk G."/>
            <person name="Duerre P."/>
            <person name="Daniel R."/>
        </authorList>
    </citation>
    <scope>NUCLEOTIDE SEQUENCE [LARGE SCALE GENOMIC DNA]</scope>
    <source>
        <strain evidence="6 7">DSM 1496</strain>
    </source>
</reference>
<dbReference type="GO" id="GO:0003905">
    <property type="term" value="F:alkylbase DNA N-glycosylase activity"/>
    <property type="evidence" value="ECO:0007669"/>
    <property type="project" value="InterPro"/>
</dbReference>
<evidence type="ECO:0000313" key="7">
    <source>
        <dbReference type="Proteomes" id="UP000035704"/>
    </source>
</evidence>
<evidence type="ECO:0000256" key="2">
    <source>
        <dbReference type="ARBA" id="ARBA00022763"/>
    </source>
</evidence>
<keyword evidence="4 5" id="KW-0234">DNA repair</keyword>
<protein>
    <recommendedName>
        <fullName evidence="5">Putative 3-methyladenine DNA glycosylase</fullName>
        <ecNumber evidence="5">3.2.2.-</ecNumber>
    </recommendedName>
</protein>
<dbReference type="PANTHER" id="PTHR10429">
    <property type="entry name" value="DNA-3-METHYLADENINE GLYCOSYLASE"/>
    <property type="match status" value="1"/>
</dbReference>
<dbReference type="Gene3D" id="3.10.300.10">
    <property type="entry name" value="Methylpurine-DNA glycosylase (MPG)"/>
    <property type="match status" value="1"/>
</dbReference>
<dbReference type="GO" id="GO:0003677">
    <property type="term" value="F:DNA binding"/>
    <property type="evidence" value="ECO:0007669"/>
    <property type="project" value="InterPro"/>
</dbReference>
<dbReference type="KEGG" id="cace:CACET_c08970"/>
<dbReference type="PANTHER" id="PTHR10429:SF0">
    <property type="entry name" value="DNA-3-METHYLADENINE GLYCOSYLASE"/>
    <property type="match status" value="1"/>
</dbReference>
<dbReference type="Pfam" id="PF02245">
    <property type="entry name" value="Pur_DNA_glyco"/>
    <property type="match status" value="1"/>
</dbReference>
<dbReference type="EC" id="3.2.2.-" evidence="5"/>
<dbReference type="NCBIfam" id="TIGR00567">
    <property type="entry name" value="3mg"/>
    <property type="match status" value="1"/>
</dbReference>
<evidence type="ECO:0000313" key="6">
    <source>
        <dbReference type="EMBL" id="AKL94405.1"/>
    </source>
</evidence>
<dbReference type="GO" id="GO:0006284">
    <property type="term" value="P:base-excision repair"/>
    <property type="evidence" value="ECO:0007669"/>
    <property type="project" value="InterPro"/>
</dbReference>
<dbReference type="InterPro" id="IPR011034">
    <property type="entry name" value="Formyl_transferase-like_C_sf"/>
</dbReference>
<dbReference type="OrthoDB" id="9794313at2"/>
<keyword evidence="2 5" id="KW-0227">DNA damage</keyword>
<gene>
    <name evidence="6" type="primary">alkA</name>
    <name evidence="6" type="ORF">CACET_c08970</name>
</gene>
<dbReference type="InterPro" id="IPR036995">
    <property type="entry name" value="MPG_sf"/>
</dbReference>
<sequence length="204" mass="23511">MGKLCREFYNRPTLEVAKDLLGKYLVHYVGSNKYIGKIVEVEAYIGEIDKACHAYNNKITNRTKVLYDPPGTAYVYLIYGMYYCFNVVTEEEGKAAAVLVRAVEPIEALEKMVENRYKKKMDEISKKQLKNLTNGPGKLCMAMHITKENNGMNLLGDELYIMESEETSSFDIVTTKRINIDYAEEAIDFPWRFYIKDHPCVSKK</sequence>
<dbReference type="Proteomes" id="UP000035704">
    <property type="component" value="Chromosome"/>
</dbReference>
<proteinExistence type="inferred from homology"/>
<evidence type="ECO:0000256" key="3">
    <source>
        <dbReference type="ARBA" id="ARBA00022801"/>
    </source>
</evidence>
<dbReference type="HAMAP" id="MF_00527">
    <property type="entry name" value="3MGH"/>
    <property type="match status" value="1"/>
</dbReference>
<comment type="similarity">
    <text evidence="1 5">Belongs to the DNA glycosylase MPG family.</text>
</comment>
<dbReference type="RefSeq" id="WP_044823451.1">
    <property type="nucleotide sequence ID" value="NZ_CP009687.1"/>
</dbReference>
<dbReference type="EMBL" id="CP009687">
    <property type="protein sequence ID" value="AKL94405.1"/>
    <property type="molecule type" value="Genomic_DNA"/>
</dbReference>
<dbReference type="STRING" id="84022.CACET_c08970"/>
<dbReference type="AlphaFoldDB" id="A0A0D8IDM1"/>
<evidence type="ECO:0000256" key="4">
    <source>
        <dbReference type="ARBA" id="ARBA00023204"/>
    </source>
</evidence>
<keyword evidence="7" id="KW-1185">Reference proteome</keyword>
<evidence type="ECO:0000256" key="1">
    <source>
        <dbReference type="ARBA" id="ARBA00009232"/>
    </source>
</evidence>
<name>A0A0D8IDM1_9CLOT</name>
<accession>A0A0D8IDM1</accession>
<dbReference type="PATRIC" id="fig|84022.5.peg.2429"/>
<keyword evidence="6" id="KW-0326">Glycosidase</keyword>
<dbReference type="NCBIfam" id="NF002001">
    <property type="entry name" value="PRK00802.1-1"/>
    <property type="match status" value="1"/>
</dbReference>
<dbReference type="CDD" id="cd00540">
    <property type="entry name" value="AAG"/>
    <property type="match status" value="1"/>
</dbReference>
<organism evidence="6 7">
    <name type="scientific">Clostridium aceticum</name>
    <dbReference type="NCBI Taxonomy" id="84022"/>
    <lineage>
        <taxon>Bacteria</taxon>
        <taxon>Bacillati</taxon>
        <taxon>Bacillota</taxon>
        <taxon>Clostridia</taxon>
        <taxon>Eubacteriales</taxon>
        <taxon>Clostridiaceae</taxon>
        <taxon>Clostridium</taxon>
    </lineage>
</organism>
<dbReference type="SUPFAM" id="SSF50486">
    <property type="entry name" value="FMT C-terminal domain-like"/>
    <property type="match status" value="1"/>
</dbReference>
<evidence type="ECO:0000256" key="5">
    <source>
        <dbReference type="HAMAP-Rule" id="MF_00527"/>
    </source>
</evidence>
<keyword evidence="3 5" id="KW-0378">Hydrolase</keyword>
<dbReference type="FunFam" id="3.10.300.10:FF:000001">
    <property type="entry name" value="Putative 3-methyladenine DNA glycosylase"/>
    <property type="match status" value="1"/>
</dbReference>